<sequence length="121" mass="13291">MTNTKETKEYIIDASGKALGRLSSEVASILNAKNSPSFAKNIVAPVKVKVINASKIKLTGKKMDNSVHKTYSGHPGGQKVKTLSTVAERKGYSELVRHAVEGMLPKNRLQDKRMKNLLIEE</sequence>
<dbReference type="AlphaFoldDB" id="A0A644T7X8"/>
<dbReference type="GO" id="GO:0006412">
    <property type="term" value="P:translation"/>
    <property type="evidence" value="ECO:0007669"/>
    <property type="project" value="InterPro"/>
</dbReference>
<keyword evidence="3" id="KW-0687">Ribonucleoprotein</keyword>
<evidence type="ECO:0000256" key="3">
    <source>
        <dbReference type="ARBA" id="ARBA00023274"/>
    </source>
</evidence>
<dbReference type="EMBL" id="VSSQ01000017">
    <property type="protein sequence ID" value="MPL62292.1"/>
    <property type="molecule type" value="Genomic_DNA"/>
</dbReference>
<dbReference type="InterPro" id="IPR036899">
    <property type="entry name" value="Ribosomal_uL13_sf"/>
</dbReference>
<dbReference type="PANTHER" id="PTHR11545:SF2">
    <property type="entry name" value="LARGE RIBOSOMAL SUBUNIT PROTEIN UL13M"/>
    <property type="match status" value="1"/>
</dbReference>
<dbReference type="Pfam" id="PF00572">
    <property type="entry name" value="Ribosomal_L13"/>
    <property type="match status" value="1"/>
</dbReference>
<evidence type="ECO:0000256" key="2">
    <source>
        <dbReference type="ARBA" id="ARBA00022980"/>
    </source>
</evidence>
<dbReference type="GO" id="GO:0022625">
    <property type="term" value="C:cytosolic large ribosomal subunit"/>
    <property type="evidence" value="ECO:0007669"/>
    <property type="project" value="TreeGrafter"/>
</dbReference>
<dbReference type="InterPro" id="IPR005823">
    <property type="entry name" value="Ribosomal_uL13_bac-type"/>
</dbReference>
<comment type="caution">
    <text evidence="4">The sequence shown here is derived from an EMBL/GenBank/DDBJ whole genome shotgun (WGS) entry which is preliminary data.</text>
</comment>
<protein>
    <submittedName>
        <fullName evidence="4">50S ribosomal protein L13</fullName>
    </submittedName>
</protein>
<name>A0A644T7X8_9ZZZZ</name>
<dbReference type="NCBIfam" id="TIGR01066">
    <property type="entry name" value="rplM_bact"/>
    <property type="match status" value="1"/>
</dbReference>
<dbReference type="GO" id="GO:0003735">
    <property type="term" value="F:structural constituent of ribosome"/>
    <property type="evidence" value="ECO:0007669"/>
    <property type="project" value="InterPro"/>
</dbReference>
<evidence type="ECO:0000313" key="4">
    <source>
        <dbReference type="EMBL" id="MPL62292.1"/>
    </source>
</evidence>
<organism evidence="4">
    <name type="scientific">bioreactor metagenome</name>
    <dbReference type="NCBI Taxonomy" id="1076179"/>
    <lineage>
        <taxon>unclassified sequences</taxon>
        <taxon>metagenomes</taxon>
        <taxon>ecological metagenomes</taxon>
    </lineage>
</organism>
<dbReference type="SUPFAM" id="SSF52161">
    <property type="entry name" value="Ribosomal protein L13"/>
    <property type="match status" value="1"/>
</dbReference>
<accession>A0A644T7X8</accession>
<dbReference type="PANTHER" id="PTHR11545">
    <property type="entry name" value="RIBOSOMAL PROTEIN L13"/>
    <property type="match status" value="1"/>
</dbReference>
<reference evidence="4" key="1">
    <citation type="submission" date="2019-08" db="EMBL/GenBank/DDBJ databases">
        <authorList>
            <person name="Kucharzyk K."/>
            <person name="Murdoch R.W."/>
            <person name="Higgins S."/>
            <person name="Loffler F."/>
        </authorList>
    </citation>
    <scope>NUCLEOTIDE SEQUENCE</scope>
</reference>
<dbReference type="GO" id="GO:0003729">
    <property type="term" value="F:mRNA binding"/>
    <property type="evidence" value="ECO:0007669"/>
    <property type="project" value="TreeGrafter"/>
</dbReference>
<dbReference type="Gene3D" id="3.90.1180.10">
    <property type="entry name" value="Ribosomal protein L13"/>
    <property type="match status" value="1"/>
</dbReference>
<dbReference type="InterPro" id="IPR005822">
    <property type="entry name" value="Ribosomal_uL13"/>
</dbReference>
<proteinExistence type="inferred from homology"/>
<dbReference type="GO" id="GO:0017148">
    <property type="term" value="P:negative regulation of translation"/>
    <property type="evidence" value="ECO:0007669"/>
    <property type="project" value="TreeGrafter"/>
</dbReference>
<comment type="similarity">
    <text evidence="1">Belongs to the universal ribosomal protein uL13 family.</text>
</comment>
<evidence type="ECO:0000256" key="1">
    <source>
        <dbReference type="ARBA" id="ARBA00006227"/>
    </source>
</evidence>
<gene>
    <name evidence="4" type="primary">rplM_4</name>
    <name evidence="4" type="ORF">SDC9_07905</name>
</gene>
<dbReference type="PIRSF" id="PIRSF002181">
    <property type="entry name" value="Ribosomal_L13"/>
    <property type="match status" value="1"/>
</dbReference>
<dbReference type="CDD" id="cd00392">
    <property type="entry name" value="Ribosomal_L13"/>
    <property type="match status" value="1"/>
</dbReference>
<keyword evidence="2 4" id="KW-0689">Ribosomal protein</keyword>